<dbReference type="AlphaFoldDB" id="A0A0F9LLH5"/>
<gene>
    <name evidence="1" type="ORF">LCGC14_1183770</name>
</gene>
<dbReference type="EMBL" id="LAZR01005952">
    <property type="protein sequence ID" value="KKM95879.1"/>
    <property type="molecule type" value="Genomic_DNA"/>
</dbReference>
<sequence>MRKILAEKFKLNQREKYKATFKRFGLKNGYKGDIKTVLLIDVIDQYHKLVASHLWMNCGKEFDKLELNEGEFVQFYARVKIYEKGYQGYDEYGVHGSLSIDYGLCYPSKVVKLSQRYIIKNLKRLIEN</sequence>
<name>A0A0F9LLH5_9ZZZZ</name>
<evidence type="ECO:0000313" key="1">
    <source>
        <dbReference type="EMBL" id="KKM95879.1"/>
    </source>
</evidence>
<reference evidence="1" key="1">
    <citation type="journal article" date="2015" name="Nature">
        <title>Complex archaea that bridge the gap between prokaryotes and eukaryotes.</title>
        <authorList>
            <person name="Spang A."/>
            <person name="Saw J.H."/>
            <person name="Jorgensen S.L."/>
            <person name="Zaremba-Niedzwiedzka K."/>
            <person name="Martijn J."/>
            <person name="Lind A.E."/>
            <person name="van Eijk R."/>
            <person name="Schleper C."/>
            <person name="Guy L."/>
            <person name="Ettema T.J."/>
        </authorList>
    </citation>
    <scope>NUCLEOTIDE SEQUENCE</scope>
</reference>
<comment type="caution">
    <text evidence="1">The sequence shown here is derived from an EMBL/GenBank/DDBJ whole genome shotgun (WGS) entry which is preliminary data.</text>
</comment>
<protein>
    <submittedName>
        <fullName evidence="1">Uncharacterized protein</fullName>
    </submittedName>
</protein>
<accession>A0A0F9LLH5</accession>
<organism evidence="1">
    <name type="scientific">marine sediment metagenome</name>
    <dbReference type="NCBI Taxonomy" id="412755"/>
    <lineage>
        <taxon>unclassified sequences</taxon>
        <taxon>metagenomes</taxon>
        <taxon>ecological metagenomes</taxon>
    </lineage>
</organism>
<proteinExistence type="predicted"/>